<dbReference type="InterPro" id="IPR001296">
    <property type="entry name" value="Glyco_trans_1"/>
</dbReference>
<feature type="domain" description="Glycosyl transferase family 1" evidence="1">
    <location>
        <begin position="219"/>
        <end position="372"/>
    </location>
</feature>
<dbReference type="PANTHER" id="PTHR12526">
    <property type="entry name" value="GLYCOSYLTRANSFERASE"/>
    <property type="match status" value="1"/>
</dbReference>
<keyword evidence="3" id="KW-1185">Reference proteome</keyword>
<name>A0ABW5TEG5_9FLAO</name>
<dbReference type="Gene3D" id="3.40.50.2000">
    <property type="entry name" value="Glycogen Phosphorylase B"/>
    <property type="match status" value="1"/>
</dbReference>
<dbReference type="EMBL" id="JBHULY010000034">
    <property type="protein sequence ID" value="MFD2727412.1"/>
    <property type="molecule type" value="Genomic_DNA"/>
</dbReference>
<dbReference type="SUPFAM" id="SSF53756">
    <property type="entry name" value="UDP-Glycosyltransferase/glycogen phosphorylase"/>
    <property type="match status" value="1"/>
</dbReference>
<evidence type="ECO:0000313" key="3">
    <source>
        <dbReference type="Proteomes" id="UP001597476"/>
    </source>
</evidence>
<gene>
    <name evidence="2" type="ORF">ACFSR8_14405</name>
</gene>
<keyword evidence="2" id="KW-0328">Glycosyltransferase</keyword>
<proteinExistence type="predicted"/>
<dbReference type="Proteomes" id="UP001597476">
    <property type="component" value="Unassembled WGS sequence"/>
</dbReference>
<comment type="caution">
    <text evidence="2">The sequence shown here is derived from an EMBL/GenBank/DDBJ whole genome shotgun (WGS) entry which is preliminary data.</text>
</comment>
<dbReference type="PANTHER" id="PTHR12526:SF630">
    <property type="entry name" value="GLYCOSYLTRANSFERASE"/>
    <property type="match status" value="1"/>
</dbReference>
<sequence length="398" mass="45401">MLKRRIKKSIKSLQAVYNFLMFRLFEVSKIRRSDLLFILPYFQTGGAERVHLNIIKSLQDKSICILFTHNSATENFKNEFSNLAKIIEVNTILTKNNSHINQSLKKVICKSINQSRSITSVFGSNTNFFYEVLPKIKKNINKLDLIHAISGENPAIEQHYLDSSEDITHRIVINKKAFDDVSHIYKVNSISEEFLSKIKIIENAIPIDLNDTLAERDMIRIGFVGRWSKEKRPEIFLKIASEIKKIKPEVEFEMVGIGMKSNVSEINRSGVQFLGEITDAKRLDAFYKSLTFILTTSSREGFPMVIPEAMAHGVIPISTNVGGISEHLISFENGVLIDNYKDENEIVTKFIDTIDKLINDKGLTAKISKNAFNYARKHFDIGTFNQKYRDLVLGNKGN</sequence>
<evidence type="ECO:0000259" key="1">
    <source>
        <dbReference type="Pfam" id="PF00534"/>
    </source>
</evidence>
<dbReference type="CDD" id="cd03801">
    <property type="entry name" value="GT4_PimA-like"/>
    <property type="match status" value="1"/>
</dbReference>
<dbReference type="GO" id="GO:0016757">
    <property type="term" value="F:glycosyltransferase activity"/>
    <property type="evidence" value="ECO:0007669"/>
    <property type="project" value="UniProtKB-KW"/>
</dbReference>
<dbReference type="RefSeq" id="WP_380293239.1">
    <property type="nucleotide sequence ID" value="NZ_JBHULY010000034.1"/>
</dbReference>
<dbReference type="EC" id="2.4.-.-" evidence="2"/>
<organism evidence="2 3">
    <name type="scientific">Hyunsoonleella rubra</name>
    <dbReference type="NCBI Taxonomy" id="1737062"/>
    <lineage>
        <taxon>Bacteria</taxon>
        <taxon>Pseudomonadati</taxon>
        <taxon>Bacteroidota</taxon>
        <taxon>Flavobacteriia</taxon>
        <taxon>Flavobacteriales</taxon>
        <taxon>Flavobacteriaceae</taxon>
    </lineage>
</organism>
<reference evidence="3" key="1">
    <citation type="journal article" date="2019" name="Int. J. Syst. Evol. Microbiol.">
        <title>The Global Catalogue of Microorganisms (GCM) 10K type strain sequencing project: providing services to taxonomists for standard genome sequencing and annotation.</title>
        <authorList>
            <consortium name="The Broad Institute Genomics Platform"/>
            <consortium name="The Broad Institute Genome Sequencing Center for Infectious Disease"/>
            <person name="Wu L."/>
            <person name="Ma J."/>
        </authorList>
    </citation>
    <scope>NUCLEOTIDE SEQUENCE [LARGE SCALE GENOMIC DNA]</scope>
    <source>
        <strain evidence="3">KCTC 42398</strain>
    </source>
</reference>
<keyword evidence="2" id="KW-0808">Transferase</keyword>
<dbReference type="Pfam" id="PF00534">
    <property type="entry name" value="Glycos_transf_1"/>
    <property type="match status" value="1"/>
</dbReference>
<accession>A0ABW5TEG5</accession>
<evidence type="ECO:0000313" key="2">
    <source>
        <dbReference type="EMBL" id="MFD2727412.1"/>
    </source>
</evidence>
<protein>
    <submittedName>
        <fullName evidence="2">Glycosyltransferase family 4 protein</fullName>
        <ecNumber evidence="2">2.4.-.-</ecNumber>
    </submittedName>
</protein>